<evidence type="ECO:0000313" key="2">
    <source>
        <dbReference type="EMBL" id="THF53690.1"/>
    </source>
</evidence>
<feature type="transmembrane region" description="Helical" evidence="1">
    <location>
        <begin position="37"/>
        <end position="58"/>
    </location>
</feature>
<feature type="transmembrane region" description="Helical" evidence="1">
    <location>
        <begin position="65"/>
        <end position="85"/>
    </location>
</feature>
<keyword evidence="3" id="KW-1185">Reference proteome</keyword>
<feature type="transmembrane region" description="Helical" evidence="1">
    <location>
        <begin position="97"/>
        <end position="118"/>
    </location>
</feature>
<protein>
    <submittedName>
        <fullName evidence="2">DUF423 domain-containing protein</fullName>
    </submittedName>
</protein>
<organism evidence="2 3">
    <name type="scientific">Allorhizobium terrae</name>
    <dbReference type="NCBI Taxonomy" id="1848972"/>
    <lineage>
        <taxon>Bacteria</taxon>
        <taxon>Pseudomonadati</taxon>
        <taxon>Pseudomonadota</taxon>
        <taxon>Alphaproteobacteria</taxon>
        <taxon>Hyphomicrobiales</taxon>
        <taxon>Rhizobiaceae</taxon>
        <taxon>Rhizobium/Agrobacterium group</taxon>
        <taxon>Allorhizobium</taxon>
    </lineage>
</organism>
<dbReference type="Pfam" id="PF04241">
    <property type="entry name" value="DUF423"/>
    <property type="match status" value="1"/>
</dbReference>
<keyword evidence="1" id="KW-0812">Transmembrane</keyword>
<name>A0A4S4A595_9HYPH</name>
<reference evidence="2 3" key="1">
    <citation type="submission" date="2019-04" db="EMBL/GenBank/DDBJ databases">
        <title>Rhizobium terrae sp. nov., isolated from a paddy soil.</title>
        <authorList>
            <person name="Lin S.-Y."/>
            <person name="Hameed A."/>
            <person name="Huang H.-I."/>
            <person name="Young C.-C."/>
        </authorList>
    </citation>
    <scope>NUCLEOTIDE SEQUENCE [LARGE SCALE GENOMIC DNA]</scope>
    <source>
        <strain evidence="2 3">CC-HIH110</strain>
    </source>
</reference>
<sequence>MNLSGFRPLLLIFSGLFGASGVGLAAAAAHVTGASNLLAPASSIALAHAPAVLVLYLAHDRVKTATLSGLVIALGALLFCADLVLKQFTGNSLFPMAAPTGGIMMMVGWLLLALAAFFKKAPSS</sequence>
<dbReference type="EMBL" id="SSOA01000001">
    <property type="protein sequence ID" value="THF53690.1"/>
    <property type="molecule type" value="Genomic_DNA"/>
</dbReference>
<evidence type="ECO:0000256" key="1">
    <source>
        <dbReference type="SAM" id="Phobius"/>
    </source>
</evidence>
<evidence type="ECO:0000313" key="3">
    <source>
        <dbReference type="Proteomes" id="UP000310754"/>
    </source>
</evidence>
<proteinExistence type="predicted"/>
<accession>A0A4S4A595</accession>
<keyword evidence="1" id="KW-0472">Membrane</keyword>
<comment type="caution">
    <text evidence="2">The sequence shown here is derived from an EMBL/GenBank/DDBJ whole genome shotgun (WGS) entry which is preliminary data.</text>
</comment>
<dbReference type="RefSeq" id="WP_190234704.1">
    <property type="nucleotide sequence ID" value="NZ_SSOA01000001.1"/>
</dbReference>
<keyword evidence="1" id="KW-1133">Transmembrane helix</keyword>
<dbReference type="Proteomes" id="UP000310754">
    <property type="component" value="Unassembled WGS sequence"/>
</dbReference>
<dbReference type="AlphaFoldDB" id="A0A4S4A595"/>
<gene>
    <name evidence="2" type="ORF">E6C51_00785</name>
</gene>
<dbReference type="InterPro" id="IPR006696">
    <property type="entry name" value="DUF423"/>
</dbReference>